<keyword evidence="12" id="KW-1185">Reference proteome</keyword>
<keyword evidence="8" id="KW-0472">Membrane</keyword>
<dbReference type="NCBIfam" id="TIGR01945">
    <property type="entry name" value="rnfC"/>
    <property type="match status" value="1"/>
</dbReference>
<feature type="binding site" evidence="8">
    <location>
        <position position="364"/>
    </location>
    <ligand>
        <name>[4Fe-4S] cluster</name>
        <dbReference type="ChEBI" id="CHEBI:49883"/>
        <label>2</label>
    </ligand>
</feature>
<evidence type="ECO:0000256" key="9">
    <source>
        <dbReference type="SAM" id="MobiDB-lite"/>
    </source>
</evidence>
<dbReference type="Pfam" id="PF12838">
    <property type="entry name" value="Fer4_7"/>
    <property type="match status" value="1"/>
</dbReference>
<gene>
    <name evidence="8" type="primary">rnfC</name>
    <name evidence="11" type="ORF">EI16_01355</name>
</gene>
<dbReference type="PANTHER" id="PTHR43034:SF2">
    <property type="entry name" value="ION-TRANSLOCATING OXIDOREDUCTASE COMPLEX SUBUNIT C"/>
    <property type="match status" value="1"/>
</dbReference>
<evidence type="ECO:0000256" key="2">
    <source>
        <dbReference type="ARBA" id="ARBA00022485"/>
    </source>
</evidence>
<evidence type="ECO:0000313" key="12">
    <source>
        <dbReference type="Proteomes" id="UP000027341"/>
    </source>
</evidence>
<evidence type="ECO:0000256" key="6">
    <source>
        <dbReference type="ARBA" id="ARBA00023004"/>
    </source>
</evidence>
<feature type="compositionally biased region" description="Basic and acidic residues" evidence="9">
    <location>
        <begin position="612"/>
        <end position="629"/>
    </location>
</feature>
<accession>A0A066ZMD9</accession>
<keyword evidence="8" id="KW-0997">Cell inner membrane</keyword>
<dbReference type="Gene3D" id="3.30.70.20">
    <property type="match status" value="1"/>
</dbReference>
<feature type="binding site" evidence="8">
    <location>
        <position position="325"/>
    </location>
    <ligand>
        <name>[4Fe-4S] cluster</name>
        <dbReference type="ChEBI" id="CHEBI:49883"/>
        <label>1</label>
    </ligand>
</feature>
<keyword evidence="8" id="KW-1278">Translocase</keyword>
<feature type="binding site" evidence="8">
    <location>
        <position position="358"/>
    </location>
    <ligand>
        <name>[4Fe-4S] cluster</name>
        <dbReference type="ChEBI" id="CHEBI:49883"/>
        <label>2</label>
    </ligand>
</feature>
<feature type="domain" description="4Fe-4S ferredoxin-type" evidence="10">
    <location>
        <begin position="310"/>
        <end position="339"/>
    </location>
</feature>
<dbReference type="InterPro" id="IPR017900">
    <property type="entry name" value="4Fe4S_Fe_S_CS"/>
</dbReference>
<dbReference type="NCBIfam" id="NF003454">
    <property type="entry name" value="PRK05035.1"/>
    <property type="match status" value="1"/>
</dbReference>
<keyword evidence="8" id="KW-1003">Cell membrane</keyword>
<dbReference type="EC" id="7.-.-.-" evidence="8"/>
<feature type="binding site" evidence="8">
    <location>
        <position position="322"/>
    </location>
    <ligand>
        <name>[4Fe-4S] cluster</name>
        <dbReference type="ChEBI" id="CHEBI:49883"/>
        <label>1</label>
    </ligand>
</feature>
<evidence type="ECO:0000256" key="5">
    <source>
        <dbReference type="ARBA" id="ARBA00022982"/>
    </source>
</evidence>
<evidence type="ECO:0000259" key="10">
    <source>
        <dbReference type="PROSITE" id="PS51379"/>
    </source>
</evidence>
<dbReference type="GO" id="GO:0022900">
    <property type="term" value="P:electron transport chain"/>
    <property type="evidence" value="ECO:0007669"/>
    <property type="project" value="UniProtKB-UniRule"/>
</dbReference>
<feature type="binding site" evidence="8">
    <location>
        <position position="329"/>
    </location>
    <ligand>
        <name>[4Fe-4S] cluster</name>
        <dbReference type="ChEBI" id="CHEBI:49883"/>
        <label>2</label>
    </ligand>
</feature>
<dbReference type="AlphaFoldDB" id="A0A066ZMD9"/>
<dbReference type="STRING" id="28885.EI16_01355"/>
<feature type="compositionally biased region" description="Basic and acidic residues" evidence="9">
    <location>
        <begin position="416"/>
        <end position="425"/>
    </location>
</feature>
<dbReference type="PROSITE" id="PS51379">
    <property type="entry name" value="4FE4S_FER_2"/>
    <property type="match status" value="2"/>
</dbReference>
<dbReference type="InterPro" id="IPR017896">
    <property type="entry name" value="4Fe4S_Fe-S-bd"/>
</dbReference>
<dbReference type="PROSITE" id="PS00198">
    <property type="entry name" value="4FE4S_FER_1"/>
    <property type="match status" value="2"/>
</dbReference>
<dbReference type="InterPro" id="IPR010208">
    <property type="entry name" value="Ion_transpt_RnfC/RsxC"/>
</dbReference>
<comment type="subunit">
    <text evidence="8">The complex is composed of six subunits: RnfA, RnfB, RnfC, RnfD, RnfE and RnfG.</text>
</comment>
<dbReference type="SUPFAM" id="SSF142019">
    <property type="entry name" value="Nqo1 FMN-binding domain-like"/>
    <property type="match status" value="1"/>
</dbReference>
<feature type="compositionally biased region" description="Basic and acidic residues" evidence="9">
    <location>
        <begin position="585"/>
        <end position="599"/>
    </location>
</feature>
<feature type="binding site" evidence="8">
    <location>
        <position position="319"/>
    </location>
    <ligand>
        <name>[4Fe-4S] cluster</name>
        <dbReference type="ChEBI" id="CHEBI:49883"/>
        <label>1</label>
    </ligand>
</feature>
<comment type="function">
    <text evidence="8">Part of a membrane-bound complex that couples electron transfer with translocation of ions across the membrane.</text>
</comment>
<feature type="domain" description="4Fe-4S ferredoxin-type" evidence="10">
    <location>
        <begin position="349"/>
        <end position="378"/>
    </location>
</feature>
<protein>
    <recommendedName>
        <fullName evidence="8">Ion-translocating oxidoreductase complex subunit C</fullName>
        <ecNumber evidence="8">7.-.-.-</ecNumber>
    </recommendedName>
    <alternativeName>
        <fullName evidence="8">Rnf electron transport complex subunit C</fullName>
    </alternativeName>
</protein>
<comment type="similarity">
    <text evidence="8">Belongs to the 4Fe4S bacterial-type ferredoxin family. RnfC subfamily.</text>
</comment>
<dbReference type="Pfam" id="PF13375">
    <property type="entry name" value="RnfC_N"/>
    <property type="match status" value="1"/>
</dbReference>
<reference evidence="11 12" key="1">
    <citation type="submission" date="2014-04" db="EMBL/GenBank/DDBJ databases">
        <title>Draft genome sequence of Hydrogenovibrio marinus MH-110, a model organism for aerobic H2 metabolism.</title>
        <authorList>
            <person name="Cha H.J."/>
            <person name="Jo B.H."/>
            <person name="Hwang B.H."/>
        </authorList>
    </citation>
    <scope>NUCLEOTIDE SEQUENCE [LARGE SCALE GENOMIC DNA]</scope>
    <source>
        <strain evidence="11 12">MH-110</strain>
    </source>
</reference>
<dbReference type="GO" id="GO:0009055">
    <property type="term" value="F:electron transfer activity"/>
    <property type="evidence" value="ECO:0007669"/>
    <property type="project" value="InterPro"/>
</dbReference>
<keyword evidence="6 8" id="KW-0408">Iron</keyword>
<evidence type="ECO:0000256" key="4">
    <source>
        <dbReference type="ARBA" id="ARBA00022737"/>
    </source>
</evidence>
<dbReference type="FunFam" id="3.30.70.20:FF:000044">
    <property type="entry name" value="Ion-translocating oxidoreductase complex subunit C"/>
    <property type="match status" value="1"/>
</dbReference>
<feature type="binding site" evidence="8">
    <location>
        <position position="361"/>
    </location>
    <ligand>
        <name>[4Fe-4S] cluster</name>
        <dbReference type="ChEBI" id="CHEBI:49883"/>
        <label>2</label>
    </ligand>
</feature>
<dbReference type="InterPro" id="IPR037225">
    <property type="entry name" value="Nuo51_FMN-bd_sf"/>
</dbReference>
<evidence type="ECO:0000256" key="8">
    <source>
        <dbReference type="HAMAP-Rule" id="MF_00461"/>
    </source>
</evidence>
<dbReference type="Pfam" id="PF01512">
    <property type="entry name" value="Complex1_51K"/>
    <property type="match status" value="1"/>
</dbReference>
<dbReference type="InterPro" id="IPR026902">
    <property type="entry name" value="RnfC_N"/>
</dbReference>
<keyword evidence="4 8" id="KW-0677">Repeat</keyword>
<evidence type="ECO:0000256" key="7">
    <source>
        <dbReference type="ARBA" id="ARBA00023014"/>
    </source>
</evidence>
<evidence type="ECO:0000313" key="11">
    <source>
        <dbReference type="EMBL" id="KDN94988.1"/>
    </source>
</evidence>
<feature type="compositionally biased region" description="Polar residues" evidence="9">
    <location>
        <begin position="600"/>
        <end position="609"/>
    </location>
</feature>
<keyword evidence="3 8" id="KW-0479">Metal-binding</keyword>
<keyword evidence="5 8" id="KW-0249">Electron transport</keyword>
<dbReference type="Gene3D" id="3.40.50.11540">
    <property type="entry name" value="NADH-ubiquinone oxidoreductase 51kDa subunit"/>
    <property type="match status" value="1"/>
</dbReference>
<dbReference type="SUPFAM" id="SSF46548">
    <property type="entry name" value="alpha-helical ferredoxin"/>
    <property type="match status" value="1"/>
</dbReference>
<feature type="compositionally biased region" description="Basic and acidic residues" evidence="9">
    <location>
        <begin position="397"/>
        <end position="410"/>
    </location>
</feature>
<dbReference type="InterPro" id="IPR011538">
    <property type="entry name" value="Nuo51_FMN-bd"/>
</dbReference>
<organism evidence="11 12">
    <name type="scientific">Hydrogenovibrio marinus</name>
    <dbReference type="NCBI Taxonomy" id="28885"/>
    <lineage>
        <taxon>Bacteria</taxon>
        <taxon>Pseudomonadati</taxon>
        <taxon>Pseudomonadota</taxon>
        <taxon>Gammaproteobacteria</taxon>
        <taxon>Thiotrichales</taxon>
        <taxon>Piscirickettsiaceae</taxon>
        <taxon>Hydrogenovibrio</taxon>
    </lineage>
</organism>
<keyword evidence="2 8" id="KW-0004">4Fe-4S</keyword>
<feature type="compositionally biased region" description="Low complexity" evidence="9">
    <location>
        <begin position="449"/>
        <end position="458"/>
    </location>
</feature>
<evidence type="ECO:0000256" key="1">
    <source>
        <dbReference type="ARBA" id="ARBA00022448"/>
    </source>
</evidence>
<dbReference type="GO" id="GO:0051539">
    <property type="term" value="F:4 iron, 4 sulfur cluster binding"/>
    <property type="evidence" value="ECO:0007669"/>
    <property type="project" value="UniProtKB-KW"/>
</dbReference>
<dbReference type="Proteomes" id="UP000027341">
    <property type="component" value="Unassembled WGS sequence"/>
</dbReference>
<comment type="caution">
    <text evidence="11">The sequence shown here is derived from an EMBL/GenBank/DDBJ whole genome shotgun (WGS) entry which is preliminary data.</text>
</comment>
<keyword evidence="7 8" id="KW-0411">Iron-sulfur</keyword>
<sequence>MGDKVLKNQCLAESKKGLSAPVHAPTSGEIIAIENRTLPHPSGLTGLCIVLKPDFKDETIDNILKTDGKTPSDPKALKELVYRAGIVGMGGAGFPTFAKIPDEKGKIHTLLVNGAECEPFITCDDILMQTHPKDIIRGAMIVAEALGCERIICGIEDNKPEAIECMQAAVAELAPPNLVEIQPVPTVYPMGGQKQLTQQLTGIEVPAHAHAVDIGLLMMNVATFAAIFHAVRHGKPLTSRYVTVSGLGLNRPFNIEALIGTSFEDLVELAEPKTKLNYPLVQGGPMMGFEMPNNHVPVIKTTNCILANPPKPAEMVMPCIRCGECMDACPVNLLPQQLYWHARSHEFDKAEKLNLFDCIECGCCSFVCPSHIPLVQYYRFAKGEVKKNKQETLSTQRAKERHEAKLAREERIKQEREAKLKAKKEAVKRKAASEAGQETATQTPEKKAPAAVVAARAAAARKKAAQSNDVTATEEMKVSASEKQSDAPLSAREKAIAAAKKRAQAATDKSELTQNSSSSDKSASPAMSAREKAMAAAKKRAQAAKKSESMVSQSETIKDATPDTSDENEPKLDAKTRARLAAQKRAQEMAAKHQAHTDQTEIPTQQENTAEVEEKPVVDKRKAAMEAAKKRAAARKKPQPDNTETSGSDS</sequence>
<feature type="region of interest" description="Disordered" evidence="9">
    <location>
        <begin position="416"/>
        <end position="650"/>
    </location>
</feature>
<dbReference type="PANTHER" id="PTHR43034">
    <property type="entry name" value="ION-TRANSLOCATING OXIDOREDUCTASE COMPLEX SUBUNIT C"/>
    <property type="match status" value="1"/>
</dbReference>
<feature type="compositionally biased region" description="Low complexity" evidence="9">
    <location>
        <begin position="516"/>
        <end position="528"/>
    </location>
</feature>
<feature type="compositionally biased region" description="Polar residues" evidence="9">
    <location>
        <begin position="640"/>
        <end position="650"/>
    </location>
</feature>
<feature type="region of interest" description="Disordered" evidence="9">
    <location>
        <begin position="391"/>
        <end position="410"/>
    </location>
</feature>
<dbReference type="GO" id="GO:0046872">
    <property type="term" value="F:metal ion binding"/>
    <property type="evidence" value="ECO:0007669"/>
    <property type="project" value="UniProtKB-KW"/>
</dbReference>
<proteinExistence type="inferred from homology"/>
<feature type="binding site" evidence="8">
    <location>
        <position position="368"/>
    </location>
    <ligand>
        <name>[4Fe-4S] cluster</name>
        <dbReference type="ChEBI" id="CHEBI:49883"/>
        <label>1</label>
    </ligand>
</feature>
<dbReference type="GO" id="GO:0005886">
    <property type="term" value="C:plasma membrane"/>
    <property type="evidence" value="ECO:0007669"/>
    <property type="project" value="UniProtKB-SubCell"/>
</dbReference>
<keyword evidence="1 8" id="KW-0813">Transport</keyword>
<evidence type="ECO:0000256" key="3">
    <source>
        <dbReference type="ARBA" id="ARBA00022723"/>
    </source>
</evidence>
<comment type="subcellular location">
    <subcellularLocation>
        <location evidence="8">Cell inner membrane</location>
        <topology evidence="8">Peripheral membrane protein</topology>
    </subcellularLocation>
</comment>
<comment type="cofactor">
    <cofactor evidence="8">
        <name>[4Fe-4S] cluster</name>
        <dbReference type="ChEBI" id="CHEBI:49883"/>
    </cofactor>
    <text evidence="8">Binds 2 [4Fe-4S] clusters per subunit.</text>
</comment>
<name>A0A066ZMD9_HYDMR</name>
<dbReference type="HAMAP" id="MF_00461">
    <property type="entry name" value="RsxC_RnfC"/>
    <property type="match status" value="1"/>
</dbReference>
<dbReference type="EMBL" id="JMIU01000001">
    <property type="protein sequence ID" value="KDN94988.1"/>
    <property type="molecule type" value="Genomic_DNA"/>
</dbReference>